<dbReference type="SUPFAM" id="SSF49464">
    <property type="entry name" value="Carboxypeptidase regulatory domain-like"/>
    <property type="match status" value="1"/>
</dbReference>
<feature type="chain" id="PRO_5017273684" evidence="12">
    <location>
        <begin position="38"/>
        <end position="1101"/>
    </location>
</feature>
<dbReference type="InterPro" id="IPR023996">
    <property type="entry name" value="TonB-dep_OMP_SusC/RagA"/>
</dbReference>
<evidence type="ECO:0000256" key="8">
    <source>
        <dbReference type="ARBA" id="ARBA00023136"/>
    </source>
</evidence>
<keyword evidence="9 10" id="KW-0998">Cell outer membrane</keyword>
<protein>
    <submittedName>
        <fullName evidence="16">SusC/RagA family TonB-linked outer membrane protein</fullName>
    </submittedName>
</protein>
<dbReference type="GO" id="GO:0006826">
    <property type="term" value="P:iron ion transport"/>
    <property type="evidence" value="ECO:0007669"/>
    <property type="project" value="UniProtKB-KW"/>
</dbReference>
<dbReference type="InterPro" id="IPR036942">
    <property type="entry name" value="Beta-barrel_TonB_sf"/>
</dbReference>
<comment type="similarity">
    <text evidence="10 11">Belongs to the TonB-dependent receptor family.</text>
</comment>
<keyword evidence="7 11" id="KW-0798">TonB box</keyword>
<feature type="signal peptide" evidence="12">
    <location>
        <begin position="1"/>
        <end position="37"/>
    </location>
</feature>
<evidence type="ECO:0000256" key="3">
    <source>
        <dbReference type="ARBA" id="ARBA00022452"/>
    </source>
</evidence>
<feature type="domain" description="Secretin/TonB short N-terminal" evidence="14">
    <location>
        <begin position="71"/>
        <end position="121"/>
    </location>
</feature>
<dbReference type="Gene3D" id="2.170.130.10">
    <property type="entry name" value="TonB-dependent receptor, plug domain"/>
    <property type="match status" value="1"/>
</dbReference>
<keyword evidence="4" id="KW-0410">Iron transport</keyword>
<sequence length="1101" mass="121224">MKKTYEHVAFCRKKSLIKILTTMKFTFLLFLLSTAQAFGTVYSQNTKLSLNLQNVSIVDVLKTIENQSEFRFLYNDDLISKGKNIDVDITNKKIEDILDYIFIQTENTYSILENNLIVIRPGSTTFQQSKEIKGTVTSKNGETLVGATVTVKGTLEGTVTDIDGNYKLIVSSENPVLVFSFIGFKSLEIPLNGKSILDIKLDADYVGLDEVVVVGYGTVKKSDITGSVASVTSKDLTIYPTGDAIQALQGMAAGVQVQSTNGEPGSGYNISIRGNTSINASSEPLIVVDGFPGATMPPPEDIESMEILKDASSTAIYGSRGANGVVLITTKSGKKGILKIDINTSYSFQKEIGRNEVLNATDFATYINEIDPDFYNTPSSYGLGTNWQDVIYRNGALQNHQLSVSGGSDAITYYLSGSYQGHEGVIIGSEHKRYSFTSNIQAQVLDWVNVGVNIFARRTNLDGVKSQTGGYYSPSVPDLAYKFSPTSGIYNEDGSYTLTDRGVPADNPYALAKEVKQEKISDLIQGNFFAELDLWKNLKFKTTFGVNSSSSRNGVFYPSTTERGGSSNGEASLSYYKHLDLASENYFTYSATFNDIHDLSVMAGYSYQSYANEGMYIEGATGFPTDAFSFWNLGAATGSPTYDSSLRESELSSFYGRLNYGFKSKYLFTFNVRYDGSSVFAKNNKYAFFPSGAFAWDVKDEEFMSTVKDISQLKLRISYGITGNQAIEAYQSLATLTDVYASDRGGVLSAIKPGTISNPNLSWESTEQVNFGLDLGLFESRINVTADYYKMITSDLLFDVPVPAFSGFTTQLQNIGKVQNSGFEFSVGAKILTNKLKWNSSANISANRNKVLKLVENETEGNDIYYSSAPLEGASGIKTQILREGLPVGSFFGYLYNGVQQADDLLLENAEGVGGEMFVDLTPDGILSDDDRTIIGDPHPDFIWGWNNNLQYGNFELNLFIQGSYGADMLNYTRMELGILNGRNNASLDALDRWTPANTDTNIPRANANRSYEFSDRWVEDASYIRLKNISLGYNFDKSLIQKMKFRSARIYVSAQNLLTLTKYKGVDPEVAYKTSNTNLGLDYASYPNTKSITVGLNLGF</sequence>
<dbReference type="Pfam" id="PF13715">
    <property type="entry name" value="CarbopepD_reg_2"/>
    <property type="match status" value="1"/>
</dbReference>
<keyword evidence="12" id="KW-0732">Signal</keyword>
<dbReference type="InterPro" id="IPR037066">
    <property type="entry name" value="Plug_dom_sf"/>
</dbReference>
<keyword evidence="5 10" id="KW-0812">Transmembrane</keyword>
<reference evidence="16 17" key="1">
    <citation type="submission" date="2018-08" db="EMBL/GenBank/DDBJ databases">
        <title>Pallidiluteibacterium maritimus gen. nov., sp. nov., isolated from coastal sediment.</title>
        <authorList>
            <person name="Zhou L.Y."/>
        </authorList>
    </citation>
    <scope>NUCLEOTIDE SEQUENCE [LARGE SCALE GENOMIC DNA]</scope>
    <source>
        <strain evidence="16 17">XSD2</strain>
    </source>
</reference>
<dbReference type="NCBIfam" id="TIGR04056">
    <property type="entry name" value="OMP_RagA_SusC"/>
    <property type="match status" value="1"/>
</dbReference>
<organism evidence="16 17">
    <name type="scientific">Maribellus luteus</name>
    <dbReference type="NCBI Taxonomy" id="2305463"/>
    <lineage>
        <taxon>Bacteria</taxon>
        <taxon>Pseudomonadati</taxon>
        <taxon>Bacteroidota</taxon>
        <taxon>Bacteroidia</taxon>
        <taxon>Marinilabiliales</taxon>
        <taxon>Prolixibacteraceae</taxon>
        <taxon>Maribellus</taxon>
    </lineage>
</organism>
<evidence type="ECO:0000313" key="16">
    <source>
        <dbReference type="EMBL" id="RIJ50001.1"/>
    </source>
</evidence>
<comment type="caution">
    <text evidence="16">The sequence shown here is derived from an EMBL/GenBank/DDBJ whole genome shotgun (WGS) entry which is preliminary data.</text>
</comment>
<evidence type="ECO:0000256" key="7">
    <source>
        <dbReference type="ARBA" id="ARBA00023077"/>
    </source>
</evidence>
<dbReference type="InterPro" id="IPR023997">
    <property type="entry name" value="TonB-dep_OMP_SusC/RagA_CS"/>
</dbReference>
<dbReference type="Gene3D" id="2.40.170.20">
    <property type="entry name" value="TonB-dependent receptor, beta-barrel domain"/>
    <property type="match status" value="1"/>
</dbReference>
<dbReference type="Pfam" id="PF00593">
    <property type="entry name" value="TonB_dep_Rec_b-barrel"/>
    <property type="match status" value="1"/>
</dbReference>
<evidence type="ECO:0000259" key="14">
    <source>
        <dbReference type="Pfam" id="PF07660"/>
    </source>
</evidence>
<dbReference type="GO" id="GO:0009279">
    <property type="term" value="C:cell outer membrane"/>
    <property type="evidence" value="ECO:0007669"/>
    <property type="project" value="UniProtKB-SubCell"/>
</dbReference>
<dbReference type="NCBIfam" id="TIGR04057">
    <property type="entry name" value="SusC_RagA_signa"/>
    <property type="match status" value="1"/>
</dbReference>
<evidence type="ECO:0000256" key="6">
    <source>
        <dbReference type="ARBA" id="ARBA00023004"/>
    </source>
</evidence>
<evidence type="ECO:0000259" key="15">
    <source>
        <dbReference type="Pfam" id="PF07715"/>
    </source>
</evidence>
<dbReference type="SUPFAM" id="SSF56935">
    <property type="entry name" value="Porins"/>
    <property type="match status" value="1"/>
</dbReference>
<evidence type="ECO:0000256" key="5">
    <source>
        <dbReference type="ARBA" id="ARBA00022692"/>
    </source>
</evidence>
<name>A0A399T770_9BACT</name>
<dbReference type="InterPro" id="IPR011662">
    <property type="entry name" value="Secretin/TonB_short_N"/>
</dbReference>
<proteinExistence type="inferred from homology"/>
<dbReference type="Proteomes" id="UP000265926">
    <property type="component" value="Unassembled WGS sequence"/>
</dbReference>
<dbReference type="AlphaFoldDB" id="A0A399T770"/>
<evidence type="ECO:0000256" key="1">
    <source>
        <dbReference type="ARBA" id="ARBA00004571"/>
    </source>
</evidence>
<evidence type="ECO:0000256" key="11">
    <source>
        <dbReference type="RuleBase" id="RU003357"/>
    </source>
</evidence>
<evidence type="ECO:0000256" key="2">
    <source>
        <dbReference type="ARBA" id="ARBA00022448"/>
    </source>
</evidence>
<keyword evidence="8 10" id="KW-0472">Membrane</keyword>
<dbReference type="Gene3D" id="2.60.40.1120">
    <property type="entry name" value="Carboxypeptidase-like, regulatory domain"/>
    <property type="match status" value="1"/>
</dbReference>
<dbReference type="Pfam" id="PF07660">
    <property type="entry name" value="STN"/>
    <property type="match status" value="1"/>
</dbReference>
<evidence type="ECO:0000256" key="9">
    <source>
        <dbReference type="ARBA" id="ARBA00023237"/>
    </source>
</evidence>
<keyword evidence="6" id="KW-0408">Iron</keyword>
<accession>A0A399T770</accession>
<keyword evidence="17" id="KW-1185">Reference proteome</keyword>
<comment type="subcellular location">
    <subcellularLocation>
        <location evidence="1 10">Cell outer membrane</location>
        <topology evidence="1 10">Multi-pass membrane protein</topology>
    </subcellularLocation>
</comment>
<gene>
    <name evidence="16" type="ORF">D1614_04450</name>
</gene>
<keyword evidence="4" id="KW-0406">Ion transport</keyword>
<evidence type="ECO:0000256" key="4">
    <source>
        <dbReference type="ARBA" id="ARBA00022496"/>
    </source>
</evidence>
<dbReference type="PROSITE" id="PS52016">
    <property type="entry name" value="TONB_DEPENDENT_REC_3"/>
    <property type="match status" value="1"/>
</dbReference>
<evidence type="ECO:0000256" key="12">
    <source>
        <dbReference type="SAM" id="SignalP"/>
    </source>
</evidence>
<dbReference type="InterPro" id="IPR039426">
    <property type="entry name" value="TonB-dep_rcpt-like"/>
</dbReference>
<feature type="domain" description="TonB-dependent receptor plug" evidence="15">
    <location>
        <begin position="221"/>
        <end position="325"/>
    </location>
</feature>
<evidence type="ECO:0000313" key="17">
    <source>
        <dbReference type="Proteomes" id="UP000265926"/>
    </source>
</evidence>
<keyword evidence="2 10" id="KW-0813">Transport</keyword>
<evidence type="ECO:0000259" key="13">
    <source>
        <dbReference type="Pfam" id="PF00593"/>
    </source>
</evidence>
<dbReference type="InterPro" id="IPR000531">
    <property type="entry name" value="Beta-barrel_TonB"/>
</dbReference>
<evidence type="ECO:0000256" key="10">
    <source>
        <dbReference type="PROSITE-ProRule" id="PRU01360"/>
    </source>
</evidence>
<feature type="domain" description="TonB-dependent receptor-like beta-barrel" evidence="13">
    <location>
        <begin position="470"/>
        <end position="863"/>
    </location>
</feature>
<dbReference type="InterPro" id="IPR008969">
    <property type="entry name" value="CarboxyPept-like_regulatory"/>
</dbReference>
<dbReference type="EMBL" id="QWGR01000002">
    <property type="protein sequence ID" value="RIJ50001.1"/>
    <property type="molecule type" value="Genomic_DNA"/>
</dbReference>
<dbReference type="OrthoDB" id="1096961at2"/>
<dbReference type="Pfam" id="PF07715">
    <property type="entry name" value="Plug"/>
    <property type="match status" value="1"/>
</dbReference>
<dbReference type="InterPro" id="IPR012910">
    <property type="entry name" value="Plug_dom"/>
</dbReference>
<dbReference type="FunFam" id="2.170.130.10:FF:000008">
    <property type="entry name" value="SusC/RagA family TonB-linked outer membrane protein"/>
    <property type="match status" value="1"/>
</dbReference>
<keyword evidence="3 10" id="KW-1134">Transmembrane beta strand</keyword>